<protein>
    <recommendedName>
        <fullName evidence="4">DUF2929 domain-containing protein</fullName>
    </recommendedName>
</protein>
<dbReference type="AlphaFoldDB" id="A0A1H0XUA6"/>
<evidence type="ECO:0000256" key="1">
    <source>
        <dbReference type="SAM" id="Phobius"/>
    </source>
</evidence>
<sequence length="62" mass="6727">MKYLVTLFWGFLIGQAVNYIGSSLSSGSYNFVMASAIGLFIGVMVILIAKSFPDQKHGHATK</sequence>
<organism evidence="2 3">
    <name type="scientific">Carnobacterium viridans</name>
    <dbReference type="NCBI Taxonomy" id="174587"/>
    <lineage>
        <taxon>Bacteria</taxon>
        <taxon>Bacillati</taxon>
        <taxon>Bacillota</taxon>
        <taxon>Bacilli</taxon>
        <taxon>Lactobacillales</taxon>
        <taxon>Carnobacteriaceae</taxon>
        <taxon>Carnobacterium</taxon>
    </lineage>
</organism>
<evidence type="ECO:0000313" key="2">
    <source>
        <dbReference type="EMBL" id="SDQ06401.1"/>
    </source>
</evidence>
<evidence type="ECO:0000313" key="3">
    <source>
        <dbReference type="Proteomes" id="UP000199481"/>
    </source>
</evidence>
<keyword evidence="3" id="KW-1185">Reference proteome</keyword>
<dbReference type="EMBL" id="FNJW01000008">
    <property type="protein sequence ID" value="SDQ06401.1"/>
    <property type="molecule type" value="Genomic_DNA"/>
</dbReference>
<dbReference type="Proteomes" id="UP000199481">
    <property type="component" value="Unassembled WGS sequence"/>
</dbReference>
<keyword evidence="1" id="KW-1133">Transmembrane helix</keyword>
<feature type="transmembrane region" description="Helical" evidence="1">
    <location>
        <begin position="32"/>
        <end position="52"/>
    </location>
</feature>
<gene>
    <name evidence="2" type="ORF">SAMN04487752_0479</name>
</gene>
<dbReference type="OrthoDB" id="2139526at2"/>
<evidence type="ECO:0008006" key="4">
    <source>
        <dbReference type="Google" id="ProtNLM"/>
    </source>
</evidence>
<dbReference type="InterPro" id="IPR021324">
    <property type="entry name" value="DUF2929"/>
</dbReference>
<keyword evidence="1" id="KW-0472">Membrane</keyword>
<name>A0A1H0XUA6_9LACT</name>
<proteinExistence type="predicted"/>
<dbReference type="RefSeq" id="WP_035022601.1">
    <property type="nucleotide sequence ID" value="NZ_CP084916.1"/>
</dbReference>
<keyword evidence="1" id="KW-0812">Transmembrane</keyword>
<accession>A0A1H0XUA6</accession>
<reference evidence="3" key="1">
    <citation type="submission" date="2016-10" db="EMBL/GenBank/DDBJ databases">
        <authorList>
            <person name="Varghese N."/>
            <person name="Submissions S."/>
        </authorList>
    </citation>
    <scope>NUCLEOTIDE SEQUENCE [LARGE SCALE GENOMIC DNA]</scope>
    <source>
        <strain evidence="3">MPL-11</strain>
    </source>
</reference>
<dbReference type="Pfam" id="PF11151">
    <property type="entry name" value="DUF2929"/>
    <property type="match status" value="1"/>
</dbReference>